<dbReference type="PROSITE" id="PS00101">
    <property type="entry name" value="HEXAPEP_TRANSFERASES"/>
    <property type="match status" value="1"/>
</dbReference>
<protein>
    <recommendedName>
        <fullName evidence="6">Acetyltransferase</fullName>
    </recommendedName>
</protein>
<sequence length="167" mass="18550">MFKDKTGKQLSSIEVMQKLVTRFYNIIVELEVYLLHLTGSVPCHHFRRLIYRLAGISIGQGSSIHMYTRFYDPKNISIGQDSIIGEHAVLDGRDKLTIGDHVALASEVMIYNSEHDVNDIDFKPITDKVIIHDYVFIGPRAIIMPGVTIGKGAVVAACAVVTKDVPP</sequence>
<dbReference type="InterPro" id="IPR051159">
    <property type="entry name" value="Hexapeptide_acetyltransf"/>
</dbReference>
<keyword evidence="3" id="KW-0677">Repeat</keyword>
<comment type="caution">
    <text evidence="4">The sequence shown here is derived from an EMBL/GenBank/DDBJ whole genome shotgun (WGS) entry which is preliminary data.</text>
</comment>
<dbReference type="GO" id="GO:0005829">
    <property type="term" value="C:cytosol"/>
    <property type="evidence" value="ECO:0007669"/>
    <property type="project" value="TreeGrafter"/>
</dbReference>
<dbReference type="SUPFAM" id="SSF51161">
    <property type="entry name" value="Trimeric LpxA-like enzymes"/>
    <property type="match status" value="1"/>
</dbReference>
<dbReference type="PANTHER" id="PTHR23416">
    <property type="entry name" value="SIALIC ACID SYNTHASE-RELATED"/>
    <property type="match status" value="1"/>
</dbReference>
<dbReference type="Proteomes" id="UP000176376">
    <property type="component" value="Unassembled WGS sequence"/>
</dbReference>
<feature type="non-terminal residue" evidence="4">
    <location>
        <position position="167"/>
    </location>
</feature>
<evidence type="ECO:0008006" key="6">
    <source>
        <dbReference type="Google" id="ProtNLM"/>
    </source>
</evidence>
<gene>
    <name evidence="4" type="ORF">A3J15_03280</name>
</gene>
<comment type="similarity">
    <text evidence="1">Belongs to the transferase hexapeptide repeat family.</text>
</comment>
<reference evidence="4 5" key="1">
    <citation type="journal article" date="2016" name="Nat. Commun.">
        <title>Thousands of microbial genomes shed light on interconnected biogeochemical processes in an aquifer system.</title>
        <authorList>
            <person name="Anantharaman K."/>
            <person name="Brown C.T."/>
            <person name="Hug L.A."/>
            <person name="Sharon I."/>
            <person name="Castelle C.J."/>
            <person name="Probst A.J."/>
            <person name="Thomas B.C."/>
            <person name="Singh A."/>
            <person name="Wilkins M.J."/>
            <person name="Karaoz U."/>
            <person name="Brodie E.L."/>
            <person name="Williams K.H."/>
            <person name="Hubbard S.S."/>
            <person name="Banfield J.F."/>
        </authorList>
    </citation>
    <scope>NUCLEOTIDE SEQUENCE [LARGE SCALE GENOMIC DNA]</scope>
</reference>
<dbReference type="EMBL" id="MGAY01000018">
    <property type="protein sequence ID" value="OGK56951.1"/>
    <property type="molecule type" value="Genomic_DNA"/>
</dbReference>
<dbReference type="InterPro" id="IPR018357">
    <property type="entry name" value="Hexapep_transf_CS"/>
</dbReference>
<dbReference type="PANTHER" id="PTHR23416:SF23">
    <property type="entry name" value="ACETYLTRANSFERASE C18B11.09C-RELATED"/>
    <property type="match status" value="1"/>
</dbReference>
<evidence type="ECO:0000313" key="5">
    <source>
        <dbReference type="Proteomes" id="UP000176376"/>
    </source>
</evidence>
<dbReference type="STRING" id="1802074.A3J15_03280"/>
<organism evidence="4 5">
    <name type="scientific">Candidatus Roizmanbacteria bacterium RIFCSPLOWO2_02_FULL_38_10</name>
    <dbReference type="NCBI Taxonomy" id="1802074"/>
    <lineage>
        <taxon>Bacteria</taxon>
        <taxon>Candidatus Roizmaniibacteriota</taxon>
    </lineage>
</organism>
<keyword evidence="2" id="KW-0808">Transferase</keyword>
<evidence type="ECO:0000256" key="1">
    <source>
        <dbReference type="ARBA" id="ARBA00007274"/>
    </source>
</evidence>
<dbReference type="InterPro" id="IPR001451">
    <property type="entry name" value="Hexapep"/>
</dbReference>
<dbReference type="GO" id="GO:0008374">
    <property type="term" value="F:O-acyltransferase activity"/>
    <property type="evidence" value="ECO:0007669"/>
    <property type="project" value="TreeGrafter"/>
</dbReference>
<dbReference type="Pfam" id="PF00132">
    <property type="entry name" value="Hexapep"/>
    <property type="match status" value="1"/>
</dbReference>
<evidence type="ECO:0000256" key="2">
    <source>
        <dbReference type="ARBA" id="ARBA00022679"/>
    </source>
</evidence>
<evidence type="ECO:0000256" key="3">
    <source>
        <dbReference type="ARBA" id="ARBA00022737"/>
    </source>
</evidence>
<dbReference type="InterPro" id="IPR011004">
    <property type="entry name" value="Trimer_LpxA-like_sf"/>
</dbReference>
<evidence type="ECO:0000313" key="4">
    <source>
        <dbReference type="EMBL" id="OGK56951.1"/>
    </source>
</evidence>
<accession>A0A1F7JMW0</accession>
<name>A0A1F7JMW0_9BACT</name>
<proteinExistence type="inferred from homology"/>
<dbReference type="CDD" id="cd04647">
    <property type="entry name" value="LbH_MAT_like"/>
    <property type="match status" value="1"/>
</dbReference>
<dbReference type="AlphaFoldDB" id="A0A1F7JMW0"/>
<dbReference type="Gene3D" id="2.160.10.10">
    <property type="entry name" value="Hexapeptide repeat proteins"/>
    <property type="match status" value="1"/>
</dbReference>